<dbReference type="GO" id="GO:0005886">
    <property type="term" value="C:plasma membrane"/>
    <property type="evidence" value="ECO:0007669"/>
    <property type="project" value="UniProtKB-SubCell"/>
</dbReference>
<dbReference type="AlphaFoldDB" id="A0AAU8AP89"/>
<keyword evidence="6" id="KW-0812">Transmembrane</keyword>
<accession>A0AAU8AP89</accession>
<dbReference type="InterPro" id="IPR001173">
    <property type="entry name" value="Glyco_trans_2-like"/>
</dbReference>
<evidence type="ECO:0000256" key="6">
    <source>
        <dbReference type="SAM" id="Phobius"/>
    </source>
</evidence>
<protein>
    <submittedName>
        <fullName evidence="8">Glycosyltransferase family 2 protein</fullName>
        <ecNumber evidence="8">2.4.-.-</ecNumber>
    </submittedName>
</protein>
<reference evidence="8" key="1">
    <citation type="submission" date="2023-02" db="EMBL/GenBank/DDBJ databases">
        <title>Description and genomic characterization of Salipiger bruguierae sp. nov., isolated from the sediment of mangrove plant Bruguiera sexangula.</title>
        <authorList>
            <person name="Long M."/>
        </authorList>
    </citation>
    <scope>NUCLEOTIDE SEQUENCE</scope>
    <source>
        <strain evidence="8">H15</strain>
        <plasmid evidence="8">unnamed1</plasmid>
    </source>
</reference>
<geneLocation type="plasmid" evidence="8">
    <name>unnamed1</name>
</geneLocation>
<organism evidence="8">
    <name type="scientific">Alloyangia sp. H15</name>
    <dbReference type="NCBI Taxonomy" id="3029062"/>
    <lineage>
        <taxon>Bacteria</taxon>
        <taxon>Pseudomonadati</taxon>
        <taxon>Pseudomonadota</taxon>
        <taxon>Alphaproteobacteria</taxon>
        <taxon>Rhodobacterales</taxon>
        <taxon>Roseobacteraceae</taxon>
        <taxon>Alloyangia</taxon>
    </lineage>
</organism>
<dbReference type="EMBL" id="CP123386">
    <property type="protein sequence ID" value="XCC96775.1"/>
    <property type="molecule type" value="Genomic_DNA"/>
</dbReference>
<dbReference type="EC" id="2.4.-.-" evidence="8"/>
<keyword evidence="2" id="KW-1003">Cell membrane</keyword>
<evidence type="ECO:0000256" key="1">
    <source>
        <dbReference type="ARBA" id="ARBA00004236"/>
    </source>
</evidence>
<comment type="subcellular location">
    <subcellularLocation>
        <location evidence="1">Cell membrane</location>
    </subcellularLocation>
</comment>
<dbReference type="Gene3D" id="3.90.550.10">
    <property type="entry name" value="Spore Coat Polysaccharide Biosynthesis Protein SpsA, Chain A"/>
    <property type="match status" value="1"/>
</dbReference>
<dbReference type="GO" id="GO:0016757">
    <property type="term" value="F:glycosyltransferase activity"/>
    <property type="evidence" value="ECO:0007669"/>
    <property type="project" value="UniProtKB-KW"/>
</dbReference>
<keyword evidence="5 6" id="KW-0472">Membrane</keyword>
<gene>
    <name evidence="8" type="ORF">PVT71_24075</name>
</gene>
<dbReference type="Pfam" id="PF00535">
    <property type="entry name" value="Glycos_transf_2"/>
    <property type="match status" value="1"/>
</dbReference>
<feature type="transmembrane region" description="Helical" evidence="6">
    <location>
        <begin position="292"/>
        <end position="311"/>
    </location>
</feature>
<feature type="transmembrane region" description="Helical" evidence="6">
    <location>
        <begin position="318"/>
        <end position="337"/>
    </location>
</feature>
<name>A0AAU8AP89_9RHOB</name>
<evidence type="ECO:0000256" key="2">
    <source>
        <dbReference type="ARBA" id="ARBA00022475"/>
    </source>
</evidence>
<dbReference type="CDD" id="cd02525">
    <property type="entry name" value="Succinoglycan_BP_ExoA"/>
    <property type="match status" value="1"/>
</dbReference>
<dbReference type="PANTHER" id="PTHR43646:SF2">
    <property type="entry name" value="GLYCOSYLTRANSFERASE 2-LIKE DOMAIN-CONTAINING PROTEIN"/>
    <property type="match status" value="1"/>
</dbReference>
<evidence type="ECO:0000313" key="8">
    <source>
        <dbReference type="EMBL" id="XCC96775.1"/>
    </source>
</evidence>
<evidence type="ECO:0000256" key="5">
    <source>
        <dbReference type="ARBA" id="ARBA00023136"/>
    </source>
</evidence>
<dbReference type="PANTHER" id="PTHR43646">
    <property type="entry name" value="GLYCOSYLTRANSFERASE"/>
    <property type="match status" value="1"/>
</dbReference>
<sequence>MTRLIEIHSPSGDVSLRPRPAPETVLLVIPTLNEEAHIEHTLDQLLRGRYGAERVETVVADGGSTDRTRALVTAYAERNPNVRLIDNPRRLQSAAVNLAVSSCARPEHRVLVRCDAHAIYPPGYVLSVANSLMGREADALATVMDAVGETCFERALAAIVDTPLGSGGSGHRGGTRSGYVDHGHHAGFRLDMWRKVGGYNESFAANEDAELDHRISLAGGRIWLDAGIRMKYKVRPSPARLARQYWLYGRGRAQTVTTHGLRPRLRQRIPVIALVVNILSLLGGALLHPALFLPLAVYLLTLCAASAYLVLRMRSACGLWGGVALFAMQMFWGAGYLRQRLAGPGAR</sequence>
<dbReference type="RefSeq" id="WP_353475667.1">
    <property type="nucleotide sequence ID" value="NZ_CP123386.1"/>
</dbReference>
<dbReference type="SUPFAM" id="SSF53448">
    <property type="entry name" value="Nucleotide-diphospho-sugar transferases"/>
    <property type="match status" value="1"/>
</dbReference>
<feature type="domain" description="Glycosyltransferase 2-like" evidence="7">
    <location>
        <begin position="27"/>
        <end position="192"/>
    </location>
</feature>
<evidence type="ECO:0000256" key="4">
    <source>
        <dbReference type="ARBA" id="ARBA00022679"/>
    </source>
</evidence>
<evidence type="ECO:0000259" key="7">
    <source>
        <dbReference type="Pfam" id="PF00535"/>
    </source>
</evidence>
<proteinExistence type="predicted"/>
<keyword evidence="8" id="KW-0614">Plasmid</keyword>
<dbReference type="InterPro" id="IPR029044">
    <property type="entry name" value="Nucleotide-diphossugar_trans"/>
</dbReference>
<evidence type="ECO:0000256" key="3">
    <source>
        <dbReference type="ARBA" id="ARBA00022676"/>
    </source>
</evidence>
<keyword evidence="3 8" id="KW-0328">Glycosyltransferase</keyword>
<keyword evidence="4 8" id="KW-0808">Transferase</keyword>
<keyword evidence="6" id="KW-1133">Transmembrane helix</keyword>